<organism evidence="2">
    <name type="scientific">Protostelium mycophagum</name>
    <dbReference type="NCBI Taxonomy" id="472931"/>
    <lineage>
        <taxon>Eukaryota</taxon>
        <taxon>Amoebozoa</taxon>
        <taxon>Evosea</taxon>
        <taxon>Variosea</taxon>
        <taxon>Protosteliida</taxon>
        <taxon>Protosteliaceae</taxon>
        <taxon>Protostelium</taxon>
    </lineage>
</organism>
<keyword evidence="1" id="KW-0813">Transport</keyword>
<dbReference type="GO" id="GO:0008137">
    <property type="term" value="F:NADH dehydrogenase (ubiquinone) activity"/>
    <property type="evidence" value="ECO:0007669"/>
    <property type="project" value="UniProtKB-UniRule"/>
</dbReference>
<comment type="function">
    <text evidence="1">Core subunit of the mitochondrial membrane respiratory chain NADH dehydrogenase (Complex I) which catalyzes electron transfer from NADH through the respiratory chain, using ubiquinone as an electron acceptor. Essential for the catalytic activity and assembly of complex I.</text>
</comment>
<gene>
    <name evidence="2" type="primary">nad6</name>
</gene>
<dbReference type="InterPro" id="IPR042106">
    <property type="entry name" value="Nuo/plastoQ_OxRdtase_6_NuoJ"/>
</dbReference>
<keyword evidence="1" id="KW-0472">Membrane</keyword>
<proteinExistence type="inferred from homology"/>
<keyword evidence="1" id="KW-0812">Transmembrane</keyword>
<evidence type="ECO:0000313" key="2">
    <source>
        <dbReference type="EMBL" id="ATE46692.1"/>
    </source>
</evidence>
<reference evidence="2" key="1">
    <citation type="submission" date="2017-03" db="EMBL/GenBank/DDBJ databases">
        <title>Protostelium mycophagum mitochondrial genome.</title>
        <authorList>
            <person name="Gloeckner G."/>
        </authorList>
    </citation>
    <scope>NUCLEOTIDE SEQUENCE</scope>
</reference>
<feature type="transmembrane region" description="Helical" evidence="1">
    <location>
        <begin position="134"/>
        <end position="157"/>
    </location>
</feature>
<dbReference type="PANTHER" id="PTHR33269">
    <property type="entry name" value="NADH-UBIQUINONE OXIDOREDUCTASE CHAIN 6"/>
    <property type="match status" value="1"/>
</dbReference>
<keyword evidence="1" id="KW-0830">Ubiquinone</keyword>
<accession>A0A290YM06</accession>
<keyword evidence="1" id="KW-0520">NAD</keyword>
<feature type="transmembrane region" description="Helical" evidence="1">
    <location>
        <begin position="81"/>
        <end position="100"/>
    </location>
</feature>
<dbReference type="EMBL" id="KY775056">
    <property type="protein sequence ID" value="ATE46692.1"/>
    <property type="molecule type" value="Genomic_DNA"/>
</dbReference>
<dbReference type="AlphaFoldDB" id="A0A290YM06"/>
<comment type="similarity">
    <text evidence="1">Belongs to the complex I subunit 6 family.</text>
</comment>
<comment type="subcellular location">
    <subcellularLocation>
        <location evidence="1">Mitochondrion membrane</location>
        <topology evidence="1">Multi-pass membrane protein</topology>
    </subcellularLocation>
</comment>
<dbReference type="Pfam" id="PF00499">
    <property type="entry name" value="Oxidored_q3"/>
    <property type="match status" value="1"/>
</dbReference>
<dbReference type="GO" id="GO:0031966">
    <property type="term" value="C:mitochondrial membrane"/>
    <property type="evidence" value="ECO:0007669"/>
    <property type="project" value="UniProtKB-SubCell"/>
</dbReference>
<sequence length="185" mass="19963">MTTLVVVTCFFFVWSANPVHGVLTLVVVGLALAGLLLREALEFPALLIVLVYVGAVTVLFIFVVIMVNLRATPVSYLTAESYTVWGLLSFTVLGSFSNLAGGVVSNPVVLAVPHVEAHLNLATLGFLLYGTERVYAVFLVGLVLFIAMIAAICLSLVGGENYRTQEFYSQIRRSNAVFTLSTKSL</sequence>
<keyword evidence="1" id="KW-1133">Transmembrane helix</keyword>
<dbReference type="InterPro" id="IPR001457">
    <property type="entry name" value="NADH_UbQ/plastoQ_OxRdtase_su6"/>
</dbReference>
<dbReference type="EC" id="7.1.1.2" evidence="1"/>
<dbReference type="Gene3D" id="1.20.120.1200">
    <property type="entry name" value="NADH-ubiquinone/plastoquinone oxidoreductase chain 6, subunit NuoJ"/>
    <property type="match status" value="1"/>
</dbReference>
<dbReference type="PANTHER" id="PTHR33269:SF17">
    <property type="entry name" value="NADH-UBIQUINONE OXIDOREDUCTASE CHAIN 6"/>
    <property type="match status" value="1"/>
</dbReference>
<name>A0A290YM06_9EUKA</name>
<keyword evidence="1" id="KW-0679">Respiratory chain</keyword>
<geneLocation type="mitochondrion" evidence="2"/>
<keyword evidence="1 2" id="KW-0496">Mitochondrion</keyword>
<comment type="catalytic activity">
    <reaction evidence="1">
        <text>a ubiquinone + NADH + 5 H(+)(in) = a ubiquinol + NAD(+) + 4 H(+)(out)</text>
        <dbReference type="Rhea" id="RHEA:29091"/>
        <dbReference type="Rhea" id="RHEA-COMP:9565"/>
        <dbReference type="Rhea" id="RHEA-COMP:9566"/>
        <dbReference type="ChEBI" id="CHEBI:15378"/>
        <dbReference type="ChEBI" id="CHEBI:16389"/>
        <dbReference type="ChEBI" id="CHEBI:17976"/>
        <dbReference type="ChEBI" id="CHEBI:57540"/>
        <dbReference type="ChEBI" id="CHEBI:57945"/>
        <dbReference type="EC" id="7.1.1.2"/>
    </reaction>
</comment>
<keyword evidence="1" id="KW-0249">Electron transport</keyword>
<keyword evidence="1" id="KW-1278">Translocase</keyword>
<protein>
    <recommendedName>
        <fullName evidence="1">NADH-ubiquinone oxidoreductase chain 6</fullName>
        <ecNumber evidence="1">7.1.1.2</ecNumber>
    </recommendedName>
</protein>
<feature type="transmembrane region" description="Helical" evidence="1">
    <location>
        <begin position="45"/>
        <end position="69"/>
    </location>
</feature>
<evidence type="ECO:0000256" key="1">
    <source>
        <dbReference type="RuleBase" id="RU004430"/>
    </source>
</evidence>